<comment type="caution">
    <text evidence="2">The sequence shown here is derived from an EMBL/GenBank/DDBJ whole genome shotgun (WGS) entry which is preliminary data.</text>
</comment>
<accession>A0A0G1YJB7</accession>
<dbReference type="Gene3D" id="1.10.1270.10">
    <property type="entry name" value="TrpR-like"/>
    <property type="match status" value="1"/>
</dbReference>
<dbReference type="InterPro" id="IPR038116">
    <property type="entry name" value="TrpR-like_sf"/>
</dbReference>
<gene>
    <name evidence="2" type="ORF">UY55_C0002G0130</name>
</gene>
<name>A0A0G1YJB7_9BACT</name>
<protein>
    <submittedName>
        <fullName evidence="2">Uncharacterized protein</fullName>
    </submittedName>
</protein>
<proteinExistence type="predicted"/>
<feature type="compositionally biased region" description="Basic residues" evidence="1">
    <location>
        <begin position="94"/>
        <end position="107"/>
    </location>
</feature>
<dbReference type="STRING" id="1618665.UY55_C0002G0130"/>
<reference evidence="2 3" key="1">
    <citation type="journal article" date="2015" name="Nature">
        <title>rRNA introns, odd ribosomes, and small enigmatic genomes across a large radiation of phyla.</title>
        <authorList>
            <person name="Brown C.T."/>
            <person name="Hug L.A."/>
            <person name="Thomas B.C."/>
            <person name="Sharon I."/>
            <person name="Castelle C.J."/>
            <person name="Singh A."/>
            <person name="Wilkins M.J."/>
            <person name="Williams K.H."/>
            <person name="Banfield J.F."/>
        </authorList>
    </citation>
    <scope>NUCLEOTIDE SEQUENCE [LARGE SCALE GENOMIC DNA]</scope>
</reference>
<evidence type="ECO:0000313" key="3">
    <source>
        <dbReference type="Proteomes" id="UP000034224"/>
    </source>
</evidence>
<feature type="region of interest" description="Disordered" evidence="1">
    <location>
        <begin position="86"/>
        <end position="107"/>
    </location>
</feature>
<dbReference type="SUPFAM" id="SSF46689">
    <property type="entry name" value="Homeodomain-like"/>
    <property type="match status" value="1"/>
</dbReference>
<organism evidence="2 3">
    <name type="scientific">Candidatus Jorgensenbacteria bacterium GW2011_GWB1_50_10</name>
    <dbReference type="NCBI Taxonomy" id="1618665"/>
    <lineage>
        <taxon>Bacteria</taxon>
        <taxon>Candidatus Joergenseniibacteriota</taxon>
    </lineage>
</organism>
<dbReference type="Proteomes" id="UP000034224">
    <property type="component" value="Unassembled WGS sequence"/>
</dbReference>
<evidence type="ECO:0000256" key="1">
    <source>
        <dbReference type="SAM" id="MobiDB-lite"/>
    </source>
</evidence>
<dbReference type="EMBL" id="LCQK01000002">
    <property type="protein sequence ID" value="KKW15072.1"/>
    <property type="molecule type" value="Genomic_DNA"/>
</dbReference>
<dbReference type="InterPro" id="IPR009057">
    <property type="entry name" value="Homeodomain-like_sf"/>
</dbReference>
<evidence type="ECO:0000313" key="2">
    <source>
        <dbReference type="EMBL" id="KKW15072.1"/>
    </source>
</evidence>
<sequence length="127" mass="15348">MFKLPSLNRFSSRKEWETACWQEMLKSKTLLKSLVTSYERHNLVMRAAVREGINSGKRFRQIAREMGLSLQTVSSIKKALREGDYRSYRERSKTERKKKIYGSHPSKKKPYRYYRRTKYGKVYMHHY</sequence>
<dbReference type="AlphaFoldDB" id="A0A0G1YJB7"/>